<dbReference type="GO" id="GO:0004888">
    <property type="term" value="F:transmembrane signaling receptor activity"/>
    <property type="evidence" value="ECO:0007669"/>
    <property type="project" value="InterPro"/>
</dbReference>
<dbReference type="InterPro" id="IPR003122">
    <property type="entry name" value="Tar_rcpt_lig-bd"/>
</dbReference>
<proteinExistence type="inferred from homology"/>
<dbReference type="CDD" id="cd11386">
    <property type="entry name" value="MCP_signal"/>
    <property type="match status" value="1"/>
</dbReference>
<keyword evidence="5" id="KW-0997">Cell inner membrane</keyword>
<dbReference type="PROSITE" id="PS50111">
    <property type="entry name" value="CHEMOTAXIS_TRANSDUC_2"/>
    <property type="match status" value="1"/>
</dbReference>
<evidence type="ECO:0000256" key="1">
    <source>
        <dbReference type="ARBA" id="ARBA00004429"/>
    </source>
</evidence>
<dbReference type="OrthoDB" id="8982326at2"/>
<dbReference type="GO" id="GO:0006935">
    <property type="term" value="P:chemotaxis"/>
    <property type="evidence" value="ECO:0007669"/>
    <property type="project" value="UniProtKB-KW"/>
</dbReference>
<evidence type="ECO:0000256" key="11">
    <source>
        <dbReference type="PROSITE-ProRule" id="PRU00284"/>
    </source>
</evidence>
<dbReference type="SUPFAM" id="SSF58104">
    <property type="entry name" value="Methyl-accepting chemotaxis protein (MCP) signaling domain"/>
    <property type="match status" value="1"/>
</dbReference>
<evidence type="ECO:0000259" key="13">
    <source>
        <dbReference type="PROSITE" id="PS50111"/>
    </source>
</evidence>
<evidence type="ECO:0000313" key="15">
    <source>
        <dbReference type="EMBL" id="AZP12132.1"/>
    </source>
</evidence>
<keyword evidence="9 11" id="KW-0807">Transducer</keyword>
<evidence type="ECO:0000256" key="10">
    <source>
        <dbReference type="ARBA" id="ARBA00029447"/>
    </source>
</evidence>
<evidence type="ECO:0000259" key="14">
    <source>
        <dbReference type="PROSITE" id="PS50885"/>
    </source>
</evidence>
<dbReference type="Pfam" id="PF00015">
    <property type="entry name" value="MCPsignal"/>
    <property type="match status" value="1"/>
</dbReference>
<evidence type="ECO:0000256" key="5">
    <source>
        <dbReference type="ARBA" id="ARBA00022519"/>
    </source>
</evidence>
<evidence type="ECO:0000256" key="2">
    <source>
        <dbReference type="ARBA" id="ARBA00022475"/>
    </source>
</evidence>
<keyword evidence="6 12" id="KW-0812">Transmembrane</keyword>
<feature type="domain" description="HAMP" evidence="14">
    <location>
        <begin position="211"/>
        <end position="263"/>
    </location>
</feature>
<evidence type="ECO:0000256" key="12">
    <source>
        <dbReference type="SAM" id="Phobius"/>
    </source>
</evidence>
<gene>
    <name evidence="15" type="ORF">EJN92_09030</name>
</gene>
<keyword evidence="4" id="KW-0145">Chemotaxis</keyword>
<feature type="transmembrane region" description="Helical" evidence="12">
    <location>
        <begin position="189"/>
        <end position="210"/>
    </location>
</feature>
<dbReference type="CDD" id="cd19411">
    <property type="entry name" value="MCP2201-like_sensor"/>
    <property type="match status" value="1"/>
</dbReference>
<evidence type="ECO:0000256" key="7">
    <source>
        <dbReference type="ARBA" id="ARBA00022989"/>
    </source>
</evidence>
<dbReference type="PANTHER" id="PTHR43531:SF14">
    <property type="entry name" value="METHYL-ACCEPTING CHEMOTAXIS PROTEIN I-RELATED"/>
    <property type="match status" value="1"/>
</dbReference>
<keyword evidence="8 12" id="KW-0472">Membrane</keyword>
<dbReference type="Proteomes" id="UP000275663">
    <property type="component" value="Chromosome"/>
</dbReference>
<dbReference type="InterPro" id="IPR051310">
    <property type="entry name" value="MCP_chemotaxis"/>
</dbReference>
<keyword evidence="16" id="KW-1185">Reference proteome</keyword>
<name>A0A3S9HJ79_9BURK</name>
<dbReference type="SMART" id="SM00283">
    <property type="entry name" value="MA"/>
    <property type="match status" value="1"/>
</dbReference>
<keyword evidence="3" id="KW-0488">Methylation</keyword>
<organism evidence="15 16">
    <name type="scientific">Undibacterium parvum</name>
    <dbReference type="NCBI Taxonomy" id="401471"/>
    <lineage>
        <taxon>Bacteria</taxon>
        <taxon>Pseudomonadati</taxon>
        <taxon>Pseudomonadota</taxon>
        <taxon>Betaproteobacteria</taxon>
        <taxon>Burkholderiales</taxon>
        <taxon>Oxalobacteraceae</taxon>
        <taxon>Undibacterium</taxon>
    </lineage>
</organism>
<evidence type="ECO:0000256" key="8">
    <source>
        <dbReference type="ARBA" id="ARBA00023136"/>
    </source>
</evidence>
<dbReference type="InterPro" id="IPR047347">
    <property type="entry name" value="YvaQ-like_sensor"/>
</dbReference>
<keyword evidence="7 12" id="KW-1133">Transmembrane helix</keyword>
<dbReference type="AlphaFoldDB" id="A0A3S9HJ79"/>
<evidence type="ECO:0000313" key="16">
    <source>
        <dbReference type="Proteomes" id="UP000275663"/>
    </source>
</evidence>
<dbReference type="PRINTS" id="PR00260">
    <property type="entry name" value="CHEMTRNSDUCR"/>
</dbReference>
<reference evidence="15 16" key="1">
    <citation type="journal article" date="2011" name="Int. J. Syst. Evol. Microbiol.">
        <title>Description of Undibacterium oligocarboniphilum sp. nov., isolated from purified water, and Undibacterium pigrum strain CCUG 49012 as the type strain of Undibacterium parvum sp. nov., and emended descriptions of the genus Undibacterium and the species Undibacterium pigrum.</title>
        <authorList>
            <person name="Eder W."/>
            <person name="Wanner G."/>
            <person name="Ludwig W."/>
            <person name="Busse H.J."/>
            <person name="Ziemke-Kageler F."/>
            <person name="Lang E."/>
        </authorList>
    </citation>
    <scope>NUCLEOTIDE SEQUENCE [LARGE SCALE GENOMIC DNA]</scope>
    <source>
        <strain evidence="15 16">DSM 23061</strain>
    </source>
</reference>
<evidence type="ECO:0000256" key="4">
    <source>
        <dbReference type="ARBA" id="ARBA00022500"/>
    </source>
</evidence>
<dbReference type="EMBL" id="CP034464">
    <property type="protein sequence ID" value="AZP12132.1"/>
    <property type="molecule type" value="Genomic_DNA"/>
</dbReference>
<dbReference type="Gene3D" id="1.10.287.950">
    <property type="entry name" value="Methyl-accepting chemotaxis protein"/>
    <property type="match status" value="1"/>
</dbReference>
<sequence length="513" mass="54842">MFKDLTIKARLIFMIAILSLMAVLLGGSGIFGLASVNDSLKTVYDDRLIAMGQLDQVIRIINQNELILAKSLSTDANQVGQEMDSIEKNILLASKVWAEYMATYLTPDEKKIAQEFEAARKNFVSEGLRPAMAAMRANDIKLAGEILHTKMTPLYQKVQDPLNALIALQLDEAKKEYERSQSFFSKFRIFSISAIAFALIFGALLGYWLIASISKPLSYAVKIAQNIALGDLTQKIQVESRDETGHLLEALADMNTHLVQTVSEVRNGTDTIATASAQIAAGNLDLSSRTEQQASSLEETASAMEELTSTVKQNADNAGQANQLVVAANDYAVQGQAVVSKVVQTMGSIKDSSRKIVDIIGVIDGIAFQTNILALNAAVEAARAGEQGRGFAVVASEVRNLAQRSASAAKEIKSLIDDSVSKVDAGSGLVDSAGATMSQIVTSVKQVADIMSEIAAASHEQSDGIEQVNLAVMQMDETTQQNAALVEQAAAAAASMQNQAANLAETVSVFKLS</sequence>
<evidence type="ECO:0000256" key="6">
    <source>
        <dbReference type="ARBA" id="ARBA00022692"/>
    </source>
</evidence>
<keyword evidence="2" id="KW-1003">Cell membrane</keyword>
<dbReference type="SMART" id="SM00304">
    <property type="entry name" value="HAMP"/>
    <property type="match status" value="1"/>
</dbReference>
<dbReference type="InterPro" id="IPR003660">
    <property type="entry name" value="HAMP_dom"/>
</dbReference>
<dbReference type="Pfam" id="PF02203">
    <property type="entry name" value="TarH"/>
    <property type="match status" value="1"/>
</dbReference>
<feature type="domain" description="Methyl-accepting transducer" evidence="13">
    <location>
        <begin position="268"/>
        <end position="497"/>
    </location>
</feature>
<accession>A0A3S9HJ79</accession>
<comment type="similarity">
    <text evidence="10">Belongs to the methyl-accepting chemotaxis (MCP) protein family.</text>
</comment>
<protein>
    <submittedName>
        <fullName evidence="15">HAMP domain-containing protein</fullName>
    </submittedName>
</protein>
<dbReference type="InterPro" id="IPR004089">
    <property type="entry name" value="MCPsignal_dom"/>
</dbReference>
<dbReference type="GO" id="GO:0005886">
    <property type="term" value="C:plasma membrane"/>
    <property type="evidence" value="ECO:0007669"/>
    <property type="project" value="UniProtKB-SubCell"/>
</dbReference>
<dbReference type="KEGG" id="upv:EJN92_09030"/>
<dbReference type="InterPro" id="IPR004090">
    <property type="entry name" value="Chemotax_Me-accpt_rcpt"/>
</dbReference>
<evidence type="ECO:0000256" key="3">
    <source>
        <dbReference type="ARBA" id="ARBA00022481"/>
    </source>
</evidence>
<dbReference type="RefSeq" id="WP_126127514.1">
    <property type="nucleotide sequence ID" value="NZ_CP034464.1"/>
</dbReference>
<comment type="subcellular location">
    <subcellularLocation>
        <location evidence="1">Cell inner membrane</location>
        <topology evidence="1">Multi-pass membrane protein</topology>
    </subcellularLocation>
</comment>
<dbReference type="GO" id="GO:0007165">
    <property type="term" value="P:signal transduction"/>
    <property type="evidence" value="ECO:0007669"/>
    <property type="project" value="UniProtKB-KW"/>
</dbReference>
<dbReference type="FunFam" id="1.10.287.950:FF:000001">
    <property type="entry name" value="Methyl-accepting chemotaxis sensory transducer"/>
    <property type="match status" value="1"/>
</dbReference>
<feature type="transmembrane region" description="Helical" evidence="12">
    <location>
        <begin position="12"/>
        <end position="34"/>
    </location>
</feature>
<evidence type="ECO:0000256" key="9">
    <source>
        <dbReference type="ARBA" id="ARBA00023224"/>
    </source>
</evidence>
<dbReference type="PROSITE" id="PS50885">
    <property type="entry name" value="HAMP"/>
    <property type="match status" value="1"/>
</dbReference>
<dbReference type="PANTHER" id="PTHR43531">
    <property type="entry name" value="PROTEIN ICFG"/>
    <property type="match status" value="1"/>
</dbReference>
<dbReference type="CDD" id="cd06225">
    <property type="entry name" value="HAMP"/>
    <property type="match status" value="1"/>
</dbReference>
<dbReference type="Pfam" id="PF00672">
    <property type="entry name" value="HAMP"/>
    <property type="match status" value="1"/>
</dbReference>